<sequence length="231" mass="25798">MDKQQQLTTMLLELGAAKVGYGELEDVLPEEFKHLKSGISIAVRLSDQVISDIDPKNGPTHTYFHHYRTVNAFIDQITFKVTNQLQQWGYLAMAIPASQSINHEGWNYQGLFQHRTAATRAGIGWIGKNSCLVTEEFGPRVRLATILTNMAFKYNEAITVSQCGECNLCVEGCPANALKGSLWSPKVPRQEMIDPEVCSNHMKSRYKHIGRGAVCGICVKICKEGNQVLKR</sequence>
<dbReference type="PROSITE" id="PS00198">
    <property type="entry name" value="4FE4S_FER_1"/>
    <property type="match status" value="1"/>
</dbReference>
<dbReference type="InterPro" id="IPR017900">
    <property type="entry name" value="4Fe4S_Fe_S_CS"/>
</dbReference>
<gene>
    <name evidence="4" type="ORF">CACET_c07880</name>
</gene>
<evidence type="ECO:0000313" key="4">
    <source>
        <dbReference type="EMBL" id="AKL94298.1"/>
    </source>
</evidence>
<dbReference type="RefSeq" id="WP_044825789.1">
    <property type="nucleotide sequence ID" value="NZ_CP009687.1"/>
</dbReference>
<accession>A0A0D8I7U5</accession>
<keyword evidence="2" id="KW-0408">Iron</keyword>
<dbReference type="Pfam" id="PF13484">
    <property type="entry name" value="Fer4_16"/>
    <property type="match status" value="1"/>
</dbReference>
<reference evidence="4 5" key="1">
    <citation type="submission" date="2014-10" db="EMBL/GenBank/DDBJ databases">
        <title>Genome sequence of Clostridium aceticum DSM 1496.</title>
        <authorList>
            <person name="Poehlein A."/>
            <person name="Schiel-Bengelsdorf B."/>
            <person name="Gottschalk G."/>
            <person name="Duerre P."/>
            <person name="Daniel R."/>
        </authorList>
    </citation>
    <scope>NUCLEOTIDE SEQUENCE [LARGE SCALE GENOMIC DNA]</scope>
    <source>
        <strain evidence="4 5">DSM 1496</strain>
    </source>
</reference>
<dbReference type="KEGG" id="cace:CACET_c07880"/>
<evidence type="ECO:0000256" key="1">
    <source>
        <dbReference type="ARBA" id="ARBA00022723"/>
    </source>
</evidence>
<dbReference type="GO" id="GO:0046872">
    <property type="term" value="F:metal ion binding"/>
    <property type="evidence" value="ECO:0007669"/>
    <property type="project" value="UniProtKB-KW"/>
</dbReference>
<protein>
    <submittedName>
        <fullName evidence="4">Uncharacterized protein</fullName>
    </submittedName>
</protein>
<keyword evidence="1" id="KW-0479">Metal-binding</keyword>
<dbReference type="PATRIC" id="fig|84022.5.peg.1280"/>
<dbReference type="EMBL" id="CP009687">
    <property type="protein sequence ID" value="AKL94298.1"/>
    <property type="molecule type" value="Genomic_DNA"/>
</dbReference>
<dbReference type="Proteomes" id="UP000035704">
    <property type="component" value="Chromosome"/>
</dbReference>
<organism evidence="4 5">
    <name type="scientific">Clostridium aceticum</name>
    <dbReference type="NCBI Taxonomy" id="84022"/>
    <lineage>
        <taxon>Bacteria</taxon>
        <taxon>Bacillati</taxon>
        <taxon>Bacillota</taxon>
        <taxon>Clostridia</taxon>
        <taxon>Eubacteriales</taxon>
        <taxon>Clostridiaceae</taxon>
        <taxon>Clostridium</taxon>
    </lineage>
</organism>
<dbReference type="SUPFAM" id="SSF54862">
    <property type="entry name" value="4Fe-4S ferredoxins"/>
    <property type="match status" value="1"/>
</dbReference>
<keyword evidence="5" id="KW-1185">Reference proteome</keyword>
<evidence type="ECO:0000256" key="2">
    <source>
        <dbReference type="ARBA" id="ARBA00023004"/>
    </source>
</evidence>
<dbReference type="InterPro" id="IPR017896">
    <property type="entry name" value="4Fe4S_Fe-S-bd"/>
</dbReference>
<dbReference type="GO" id="GO:0051536">
    <property type="term" value="F:iron-sulfur cluster binding"/>
    <property type="evidence" value="ECO:0007669"/>
    <property type="project" value="UniProtKB-KW"/>
</dbReference>
<evidence type="ECO:0000313" key="5">
    <source>
        <dbReference type="Proteomes" id="UP000035704"/>
    </source>
</evidence>
<dbReference type="OrthoDB" id="9815745at2"/>
<dbReference type="STRING" id="84022.CACET_c07880"/>
<keyword evidence="3" id="KW-0411">Iron-sulfur</keyword>
<dbReference type="PROSITE" id="PS51379">
    <property type="entry name" value="4FE4S_FER_2"/>
    <property type="match status" value="1"/>
</dbReference>
<evidence type="ECO:0000256" key="3">
    <source>
        <dbReference type="ARBA" id="ARBA00023014"/>
    </source>
</evidence>
<dbReference type="PANTHER" id="PTHR42827">
    <property type="entry name" value="IRON-SULFUR CLUSTER-BINDING PROTEIN-RELATED"/>
    <property type="match status" value="1"/>
</dbReference>
<dbReference type="Gene3D" id="3.30.70.20">
    <property type="match status" value="1"/>
</dbReference>
<dbReference type="AlphaFoldDB" id="A0A0D8I7U5"/>
<name>A0A0D8I7U5_9CLOT</name>
<dbReference type="PANTHER" id="PTHR42827:SF1">
    <property type="entry name" value="IRON-SULFUR CLUSTER-BINDING PROTEIN"/>
    <property type="match status" value="1"/>
</dbReference>
<proteinExistence type="predicted"/>